<comment type="subunit">
    <text evidence="10 12">Homodimer. Heterotetramer of two MnmE and two MnmG subunits.</text>
</comment>
<evidence type="ECO:0000256" key="8">
    <source>
        <dbReference type="ARBA" id="ARBA00022827"/>
    </source>
</evidence>
<dbReference type="InterPro" id="IPR044920">
    <property type="entry name" value="MnmG_C_subdom_sf"/>
</dbReference>
<proteinExistence type="inferred from homology"/>
<evidence type="ECO:0000256" key="4">
    <source>
        <dbReference type="ARBA" id="ARBA00020461"/>
    </source>
</evidence>
<dbReference type="HAMAP" id="MF_00129">
    <property type="entry name" value="MnmG_GidA"/>
    <property type="match status" value="1"/>
</dbReference>
<dbReference type="InterPro" id="IPR004416">
    <property type="entry name" value="MnmG"/>
</dbReference>
<keyword evidence="8 12" id="KW-0274">FAD</keyword>
<evidence type="ECO:0000256" key="12">
    <source>
        <dbReference type="HAMAP-Rule" id="MF_00129"/>
    </source>
</evidence>
<evidence type="ECO:0000256" key="2">
    <source>
        <dbReference type="ARBA" id="ARBA00003717"/>
    </source>
</evidence>
<evidence type="ECO:0000256" key="9">
    <source>
        <dbReference type="ARBA" id="ARBA00023027"/>
    </source>
</evidence>
<keyword evidence="9 12" id="KW-0520">NAD</keyword>
<dbReference type="NCBIfam" id="TIGR00136">
    <property type="entry name" value="mnmG_gidA"/>
    <property type="match status" value="1"/>
</dbReference>
<dbReference type="Pfam" id="PF01134">
    <property type="entry name" value="GIDA"/>
    <property type="match status" value="1"/>
</dbReference>
<dbReference type="PROSITE" id="PS01280">
    <property type="entry name" value="GIDA_1"/>
    <property type="match status" value="1"/>
</dbReference>
<dbReference type="GO" id="GO:0050660">
    <property type="term" value="F:flavin adenine dinucleotide binding"/>
    <property type="evidence" value="ECO:0007669"/>
    <property type="project" value="UniProtKB-UniRule"/>
</dbReference>
<dbReference type="GO" id="GO:0002098">
    <property type="term" value="P:tRNA wobble uridine modification"/>
    <property type="evidence" value="ECO:0007669"/>
    <property type="project" value="InterPro"/>
</dbReference>
<dbReference type="Gene3D" id="3.50.50.60">
    <property type="entry name" value="FAD/NAD(P)-binding domain"/>
    <property type="match status" value="2"/>
</dbReference>
<dbReference type="FunFam" id="3.50.50.60:FF:000010">
    <property type="entry name" value="tRNA uridine 5-carboxymethylaminomethyl modification enzyme MnmG"/>
    <property type="match status" value="1"/>
</dbReference>
<evidence type="ECO:0000256" key="7">
    <source>
        <dbReference type="ARBA" id="ARBA00022694"/>
    </source>
</evidence>
<evidence type="ECO:0000256" key="3">
    <source>
        <dbReference type="ARBA" id="ARBA00007653"/>
    </source>
</evidence>
<evidence type="ECO:0000259" key="14">
    <source>
        <dbReference type="SMART" id="SM01228"/>
    </source>
</evidence>
<evidence type="ECO:0000313" key="16">
    <source>
        <dbReference type="Proteomes" id="UP000002964"/>
    </source>
</evidence>
<evidence type="ECO:0000256" key="10">
    <source>
        <dbReference type="ARBA" id="ARBA00025948"/>
    </source>
</evidence>
<protein>
    <recommendedName>
        <fullName evidence="4 12">tRNA uridine 5-carboxymethylaminomethyl modification enzyme MnmG</fullName>
    </recommendedName>
    <alternativeName>
        <fullName evidence="11 12">Glucose-inhibited division protein A</fullName>
    </alternativeName>
</protein>
<dbReference type="InterPro" id="IPR026904">
    <property type="entry name" value="MnmG_C"/>
</dbReference>
<dbReference type="Pfam" id="PF13932">
    <property type="entry name" value="SAM_GIDA_C"/>
    <property type="match status" value="1"/>
</dbReference>
<dbReference type="InterPro" id="IPR040131">
    <property type="entry name" value="MnmG_N"/>
</dbReference>
<feature type="domain" description="tRNA uridine 5-carboxymethylaminomethyl modification enzyme C-terminal subdomain" evidence="14">
    <location>
        <begin position="548"/>
        <end position="619"/>
    </location>
</feature>
<dbReference type="PANTHER" id="PTHR11806:SF0">
    <property type="entry name" value="PROTEIN MTO1 HOMOLOG, MITOCHONDRIAL"/>
    <property type="match status" value="1"/>
</dbReference>
<dbReference type="InterPro" id="IPR049312">
    <property type="entry name" value="GIDA_C_N"/>
</dbReference>
<keyword evidence="6 12" id="KW-0285">Flavoprotein</keyword>
<feature type="binding site" evidence="12">
    <location>
        <begin position="275"/>
        <end position="289"/>
    </location>
    <ligand>
        <name>NAD(+)</name>
        <dbReference type="ChEBI" id="CHEBI:57540"/>
    </ligand>
</feature>
<dbReference type="SMART" id="SM01228">
    <property type="entry name" value="GIDA_assoc_3"/>
    <property type="match status" value="1"/>
</dbReference>
<dbReference type="InterPro" id="IPR002218">
    <property type="entry name" value="MnmG-rel"/>
</dbReference>
<dbReference type="Proteomes" id="UP000002964">
    <property type="component" value="Unassembled WGS sequence"/>
</dbReference>
<organism evidence="15 16">
    <name type="scientific">Thiorhodovibrio frisius</name>
    <dbReference type="NCBI Taxonomy" id="631362"/>
    <lineage>
        <taxon>Bacteria</taxon>
        <taxon>Pseudomonadati</taxon>
        <taxon>Pseudomonadota</taxon>
        <taxon>Gammaproteobacteria</taxon>
        <taxon>Chromatiales</taxon>
        <taxon>Chromatiaceae</taxon>
        <taxon>Thiorhodovibrio</taxon>
    </lineage>
</organism>
<dbReference type="Gene3D" id="1.10.10.1800">
    <property type="entry name" value="tRNA uridine 5-carboxymethylaminomethyl modification enzyme MnmG/GidA"/>
    <property type="match status" value="1"/>
</dbReference>
<dbReference type="eggNOG" id="COG0445">
    <property type="taxonomic scope" value="Bacteria"/>
</dbReference>
<comment type="subcellular location">
    <subcellularLocation>
        <location evidence="12">Cytoplasm</location>
    </subcellularLocation>
</comment>
<dbReference type="AlphaFoldDB" id="H8Z7L8"/>
<dbReference type="InterPro" id="IPR047001">
    <property type="entry name" value="MnmG_C_subdom"/>
</dbReference>
<keyword evidence="16" id="KW-1185">Reference proteome</keyword>
<dbReference type="STRING" id="631362.Thi970DRAFT_03477"/>
<dbReference type="HOGENOM" id="CLU_007831_2_2_6"/>
<reference evidence="15 16" key="2">
    <citation type="submission" date="2011-11" db="EMBL/GenBank/DDBJ databases">
        <authorList>
            <consortium name="US DOE Joint Genome Institute"/>
            <person name="Lucas S."/>
            <person name="Han J."/>
            <person name="Lapidus A."/>
            <person name="Cheng J.-F."/>
            <person name="Goodwin L."/>
            <person name="Pitluck S."/>
            <person name="Peters L."/>
            <person name="Ovchinnikova G."/>
            <person name="Zhang X."/>
            <person name="Detter J.C."/>
            <person name="Han C."/>
            <person name="Tapia R."/>
            <person name="Land M."/>
            <person name="Hauser L."/>
            <person name="Kyrpides N."/>
            <person name="Ivanova N."/>
            <person name="Pagani I."/>
            <person name="Vogl K."/>
            <person name="Liu Z."/>
            <person name="Overmann J."/>
            <person name="Frigaard N.-U."/>
            <person name="Bryant D."/>
            <person name="Woyke T."/>
        </authorList>
    </citation>
    <scope>NUCLEOTIDE SEQUENCE [LARGE SCALE GENOMIC DNA]</scope>
    <source>
        <strain evidence="15 16">970</strain>
    </source>
</reference>
<dbReference type="GO" id="GO:0030488">
    <property type="term" value="P:tRNA methylation"/>
    <property type="evidence" value="ECO:0007669"/>
    <property type="project" value="TreeGrafter"/>
</dbReference>
<dbReference type="PROSITE" id="PS50096">
    <property type="entry name" value="IQ"/>
    <property type="match status" value="1"/>
</dbReference>
<dbReference type="SUPFAM" id="SSF51905">
    <property type="entry name" value="FAD/NAD(P)-binding domain"/>
    <property type="match status" value="1"/>
</dbReference>
<keyword evidence="5 12" id="KW-0963">Cytoplasm</keyword>
<evidence type="ECO:0000256" key="1">
    <source>
        <dbReference type="ARBA" id="ARBA00001974"/>
    </source>
</evidence>
<sequence>MRAIQDYDVIIIGGGHAGTEAALAAARLGARTLLLTHNIETLGQMSCNPAIGGIGKGHLVKEIDALGGLMARAADAAGIQFRILNSRKGPAVRATRAQADRTLYKAAVRRALEQQQGLDLFQQAADDLLLDGDGARVAGVRTQMGLEFRARTVVLTAGTFLGGRIHIGLSNYRGGRAGDPPALALAERLRALPLRVERLKTGTPPRIAARSIDFSQLAEQPGDTPVPVFSYLGSPADHPRQLSCHIARTTERTHEIIRAGISRSPLFSGVIEGIGPRYCPSIEDKVFRFADKASHQIFVEPEGLDTDEIYPNGISTSLPYDVQEALVRSIPGFEQAHITRPGYAIEYDFFDPRDLLPSLETKPIGGLFFAGQINGTTGYEEAAAQGLLAGLNAARQVRGLEPWFPRRDQAYLGVMIDDLITRGTNEPYRMFTSRAEYRLQLREDNADLRLTEIGRELGLVDDARWQAFETKREAIACEQQRLRETWVRPGSAAAQALAEHLGEPPKREARALELLARPQLDYARLIAITGIGPGVADPTVAEQIEIQAKYAGYLERQRAEVERQQAQEHQPLPLDFDFDRVRGLSAEVLEKLKATRPTTLGQAARIPGVTPAAVSLLLIHLKRIQSIGRAVGQTDKAADKQPVDAAPPVARQSA</sequence>
<accession>H8Z7L8</accession>
<name>H8Z7L8_9GAMM</name>
<evidence type="ECO:0000256" key="5">
    <source>
        <dbReference type="ARBA" id="ARBA00022490"/>
    </source>
</evidence>
<dbReference type="GO" id="GO:0005829">
    <property type="term" value="C:cytosol"/>
    <property type="evidence" value="ECO:0007669"/>
    <property type="project" value="TreeGrafter"/>
</dbReference>
<comment type="function">
    <text evidence="2 12">NAD-binding protein involved in the addition of a carboxymethylaminomethyl (cmnm) group at the wobble position (U34) of certain tRNAs, forming tRNA-cmnm(5)s(2)U34.</text>
</comment>
<reference evidence="16" key="1">
    <citation type="submission" date="2011-06" db="EMBL/GenBank/DDBJ databases">
        <authorList>
            <consortium name="US DOE Joint Genome Institute (JGI-PGF)"/>
            <person name="Lucas S."/>
            <person name="Han J."/>
            <person name="Lapidus A."/>
            <person name="Cheng J.-F."/>
            <person name="Goodwin L."/>
            <person name="Pitluck S."/>
            <person name="Peters L."/>
            <person name="Land M.L."/>
            <person name="Hauser L."/>
            <person name="Vogl K."/>
            <person name="Liu Z."/>
            <person name="Overmann J."/>
            <person name="Frigaard N.-U."/>
            <person name="Bryant D.A."/>
            <person name="Woyke T.J."/>
        </authorList>
    </citation>
    <scope>NUCLEOTIDE SEQUENCE [LARGE SCALE GENOMIC DNA]</scope>
    <source>
        <strain evidence="16">970</strain>
    </source>
</reference>
<dbReference type="PANTHER" id="PTHR11806">
    <property type="entry name" value="GLUCOSE INHIBITED DIVISION PROTEIN A"/>
    <property type="match status" value="1"/>
</dbReference>
<comment type="similarity">
    <text evidence="3 12">Belongs to the MnmG family.</text>
</comment>
<evidence type="ECO:0000256" key="6">
    <source>
        <dbReference type="ARBA" id="ARBA00022630"/>
    </source>
</evidence>
<evidence type="ECO:0000256" key="13">
    <source>
        <dbReference type="SAM" id="MobiDB-lite"/>
    </source>
</evidence>
<dbReference type="RefSeq" id="WP_009150274.1">
    <property type="nucleotide sequence ID" value="NZ_CP121471.1"/>
</dbReference>
<dbReference type="FunFam" id="1.10.150.570:FF:000001">
    <property type="entry name" value="tRNA uridine 5-carboxymethylaminomethyl modification enzyme MnmG"/>
    <property type="match status" value="1"/>
</dbReference>
<evidence type="ECO:0000313" key="15">
    <source>
        <dbReference type="EMBL" id="EIC19871.1"/>
    </source>
</evidence>
<feature type="region of interest" description="Disordered" evidence="13">
    <location>
        <begin position="633"/>
        <end position="654"/>
    </location>
</feature>
<gene>
    <name evidence="12" type="primary">mnmG</name>
    <name evidence="12" type="synonym">gidA</name>
    <name evidence="15" type="ORF">Thi970DRAFT_03477</name>
</gene>
<dbReference type="Gene3D" id="1.10.150.570">
    <property type="entry name" value="GidA associated domain, C-terminal subdomain"/>
    <property type="match status" value="1"/>
</dbReference>
<keyword evidence="7 12" id="KW-0819">tRNA processing</keyword>
<evidence type="ECO:0000256" key="11">
    <source>
        <dbReference type="ARBA" id="ARBA00031800"/>
    </source>
</evidence>
<comment type="cofactor">
    <cofactor evidence="1 12">
        <name>FAD</name>
        <dbReference type="ChEBI" id="CHEBI:57692"/>
    </cofactor>
</comment>
<dbReference type="Pfam" id="PF21680">
    <property type="entry name" value="GIDA_C_1st"/>
    <property type="match status" value="1"/>
</dbReference>
<dbReference type="PROSITE" id="PS01281">
    <property type="entry name" value="GIDA_2"/>
    <property type="match status" value="1"/>
</dbReference>
<dbReference type="EMBL" id="JH603170">
    <property type="protein sequence ID" value="EIC19871.1"/>
    <property type="molecule type" value="Genomic_DNA"/>
</dbReference>
<comment type="caution">
    <text evidence="12">Lacks conserved residue(s) required for the propagation of feature annotation.</text>
</comment>
<dbReference type="FunFam" id="3.50.50.60:FF:000002">
    <property type="entry name" value="tRNA uridine 5-carboxymethylaminomethyl modification enzyme MnmG"/>
    <property type="match status" value="1"/>
</dbReference>
<dbReference type="FunFam" id="1.10.10.1800:FF:000001">
    <property type="entry name" value="tRNA uridine 5-carboxymethylaminomethyl modification enzyme MnmG"/>
    <property type="match status" value="1"/>
</dbReference>
<dbReference type="InterPro" id="IPR020595">
    <property type="entry name" value="MnmG-rel_CS"/>
</dbReference>
<dbReference type="InterPro" id="IPR036188">
    <property type="entry name" value="FAD/NAD-bd_sf"/>
</dbReference>
<dbReference type="OrthoDB" id="9815560at2"/>
<feature type="binding site" evidence="12">
    <location>
        <begin position="13"/>
        <end position="18"/>
    </location>
    <ligand>
        <name>FAD</name>
        <dbReference type="ChEBI" id="CHEBI:57692"/>
    </ligand>
</feature>